<dbReference type="Proteomes" id="UP000774804">
    <property type="component" value="Unassembled WGS sequence"/>
</dbReference>
<evidence type="ECO:0000313" key="8">
    <source>
        <dbReference type="Proteomes" id="UP000251314"/>
    </source>
</evidence>
<evidence type="ECO:0000313" key="2">
    <source>
        <dbReference type="EMBL" id="KAG2856723.1"/>
    </source>
</evidence>
<name>A0A329RSU2_9STRA</name>
<evidence type="ECO:0000313" key="3">
    <source>
        <dbReference type="EMBL" id="KAG2921214.1"/>
    </source>
</evidence>
<accession>A0A329RSU2</accession>
<feature type="region of interest" description="Disordered" evidence="1">
    <location>
        <begin position="42"/>
        <end position="94"/>
    </location>
</feature>
<reference evidence="6" key="2">
    <citation type="submission" date="2018-05" db="EMBL/GenBank/DDBJ databases">
        <title>Effector identification in a new, highly contiguous assembly of the strawberry crown rot pathogen Phytophthora cactorum.</title>
        <authorList>
            <person name="Armitage A.D."/>
            <person name="Nellist C.F."/>
            <person name="Bates H."/>
            <person name="Vickerstaff R.J."/>
            <person name="Harrison R.J."/>
        </authorList>
    </citation>
    <scope>NUCLEOTIDE SEQUENCE</scope>
    <source>
        <strain evidence="2">15-7</strain>
        <strain evidence="3">4032</strain>
        <strain evidence="4">4040</strain>
        <strain evidence="5">P415</strain>
        <strain evidence="6">P421</strain>
    </source>
</reference>
<dbReference type="Proteomes" id="UP000735874">
    <property type="component" value="Unassembled WGS sequence"/>
</dbReference>
<dbReference type="EMBL" id="RCMK01000293">
    <property type="protein sequence ID" value="KAG2938130.1"/>
    <property type="molecule type" value="Genomic_DNA"/>
</dbReference>
<dbReference type="EMBL" id="RCML01000289">
    <property type="protein sequence ID" value="KAG2982098.1"/>
    <property type="molecule type" value="Genomic_DNA"/>
</dbReference>
<feature type="compositionally biased region" description="Acidic residues" evidence="1">
    <location>
        <begin position="13"/>
        <end position="24"/>
    </location>
</feature>
<reference evidence="7 8" key="1">
    <citation type="submission" date="2018-01" db="EMBL/GenBank/DDBJ databases">
        <title>Draft genome of the strawberry crown rot pathogen Phytophthora cactorum.</title>
        <authorList>
            <person name="Armitage A.D."/>
            <person name="Lysoe E."/>
            <person name="Nellist C.F."/>
            <person name="Harrison R.J."/>
            <person name="Brurberg M.B."/>
        </authorList>
    </citation>
    <scope>NUCLEOTIDE SEQUENCE [LARGE SCALE GENOMIC DNA]</scope>
    <source>
        <strain evidence="7 8">10300</strain>
    </source>
</reference>
<protein>
    <submittedName>
        <fullName evidence="7">Uncharacterized protein</fullName>
    </submittedName>
</protein>
<dbReference type="EMBL" id="RCMV01000654">
    <property type="protein sequence ID" value="KAG3214271.1"/>
    <property type="molecule type" value="Genomic_DNA"/>
</dbReference>
<dbReference type="VEuPathDB" id="FungiDB:PC110_g15767"/>
<evidence type="ECO:0000313" key="4">
    <source>
        <dbReference type="EMBL" id="KAG2938130.1"/>
    </source>
</evidence>
<dbReference type="Proteomes" id="UP000760860">
    <property type="component" value="Unassembled WGS sequence"/>
</dbReference>
<evidence type="ECO:0000313" key="5">
    <source>
        <dbReference type="EMBL" id="KAG2982098.1"/>
    </source>
</evidence>
<evidence type="ECO:0000256" key="1">
    <source>
        <dbReference type="SAM" id="MobiDB-lite"/>
    </source>
</evidence>
<dbReference type="AlphaFoldDB" id="A0A329RSU2"/>
<proteinExistence type="predicted"/>
<dbReference type="OrthoDB" id="10449222at2759"/>
<dbReference type="Proteomes" id="UP000697107">
    <property type="component" value="Unassembled WGS sequence"/>
</dbReference>
<keyword evidence="8" id="KW-1185">Reference proteome</keyword>
<feature type="compositionally biased region" description="Basic and acidic residues" evidence="1">
    <location>
        <begin position="1"/>
        <end position="12"/>
    </location>
</feature>
<dbReference type="Proteomes" id="UP000251314">
    <property type="component" value="Unassembled WGS sequence"/>
</dbReference>
<sequence length="129" mass="14883">MRQATRERYREEENFDDDLVEEDSEGNKFVERILKADERRFRKDDPGTFTTPDRPTIALSNVTPSLPHSLGIPPPTQTHPRAAPSPPATTSHLPATQLTLLTRRGDWIFQFAIETMSTIRVLQYRRMFS</sequence>
<evidence type="ECO:0000313" key="7">
    <source>
        <dbReference type="EMBL" id="RAW27837.1"/>
    </source>
</evidence>
<dbReference type="EMBL" id="RCMI01000267">
    <property type="protein sequence ID" value="KAG2921214.1"/>
    <property type="molecule type" value="Genomic_DNA"/>
</dbReference>
<organism evidence="7 8">
    <name type="scientific">Phytophthora cactorum</name>
    <dbReference type="NCBI Taxonomy" id="29920"/>
    <lineage>
        <taxon>Eukaryota</taxon>
        <taxon>Sar</taxon>
        <taxon>Stramenopiles</taxon>
        <taxon>Oomycota</taxon>
        <taxon>Peronosporomycetes</taxon>
        <taxon>Peronosporales</taxon>
        <taxon>Peronosporaceae</taxon>
        <taxon>Phytophthora</taxon>
    </lineage>
</organism>
<gene>
    <name evidence="7" type="ORF">PC110_g15767</name>
    <name evidence="2" type="ORF">PC113_g11325</name>
    <name evidence="3" type="ORF">PC115_g9594</name>
    <name evidence="4" type="ORF">PC117_g11385</name>
    <name evidence="5" type="ORF">PC118_g10192</name>
    <name evidence="6" type="ORF">PC129_g14818</name>
</gene>
<dbReference type="Proteomes" id="UP000736787">
    <property type="component" value="Unassembled WGS sequence"/>
</dbReference>
<feature type="region of interest" description="Disordered" evidence="1">
    <location>
        <begin position="1"/>
        <end position="24"/>
    </location>
</feature>
<comment type="caution">
    <text evidence="7">The sequence shown here is derived from an EMBL/GenBank/DDBJ whole genome shotgun (WGS) entry which is preliminary data.</text>
</comment>
<dbReference type="EMBL" id="MJFZ01000533">
    <property type="protein sequence ID" value="RAW27837.1"/>
    <property type="molecule type" value="Genomic_DNA"/>
</dbReference>
<feature type="compositionally biased region" description="Polar residues" evidence="1">
    <location>
        <begin position="48"/>
        <end position="66"/>
    </location>
</feature>
<evidence type="ECO:0000313" key="6">
    <source>
        <dbReference type="EMBL" id="KAG3214271.1"/>
    </source>
</evidence>
<feature type="compositionally biased region" description="Pro residues" evidence="1">
    <location>
        <begin position="72"/>
        <end position="87"/>
    </location>
</feature>
<dbReference type="EMBL" id="RCMG01000320">
    <property type="protein sequence ID" value="KAG2856723.1"/>
    <property type="molecule type" value="Genomic_DNA"/>
</dbReference>